<evidence type="ECO:0000256" key="1">
    <source>
        <dbReference type="SAM" id="Phobius"/>
    </source>
</evidence>
<organism evidence="2">
    <name type="scientific">viral metagenome</name>
    <dbReference type="NCBI Taxonomy" id="1070528"/>
    <lineage>
        <taxon>unclassified sequences</taxon>
        <taxon>metagenomes</taxon>
        <taxon>organismal metagenomes</taxon>
    </lineage>
</organism>
<dbReference type="AlphaFoldDB" id="A0A6C0IKM6"/>
<proteinExistence type="predicted"/>
<name>A0A6C0IKM6_9ZZZZ</name>
<feature type="transmembrane region" description="Helical" evidence="1">
    <location>
        <begin position="88"/>
        <end position="112"/>
    </location>
</feature>
<protein>
    <submittedName>
        <fullName evidence="2">Uncharacterized protein</fullName>
    </submittedName>
</protein>
<accession>A0A6C0IKM6</accession>
<keyword evidence="1" id="KW-0472">Membrane</keyword>
<evidence type="ECO:0000313" key="2">
    <source>
        <dbReference type="EMBL" id="QHT93190.1"/>
    </source>
</evidence>
<reference evidence="2" key="1">
    <citation type="journal article" date="2020" name="Nature">
        <title>Giant virus diversity and host interactions through global metagenomics.</title>
        <authorList>
            <person name="Schulz F."/>
            <person name="Roux S."/>
            <person name="Paez-Espino D."/>
            <person name="Jungbluth S."/>
            <person name="Walsh D.A."/>
            <person name="Denef V.J."/>
            <person name="McMahon K.D."/>
            <person name="Konstantinidis K.T."/>
            <person name="Eloe-Fadrosh E.A."/>
            <person name="Kyrpides N.C."/>
            <person name="Woyke T."/>
        </authorList>
    </citation>
    <scope>NUCLEOTIDE SEQUENCE</scope>
    <source>
        <strain evidence="2">GVMAG-M-3300023210-19</strain>
    </source>
</reference>
<dbReference type="EMBL" id="MN740202">
    <property type="protein sequence ID" value="QHT93190.1"/>
    <property type="molecule type" value="Genomic_DNA"/>
</dbReference>
<keyword evidence="1" id="KW-0812">Transmembrane</keyword>
<sequence length="114" mass="13230">MKSDPYVEYRNIPDDNYGYFVSLNEHNEIMRYSNNGTAIYCCEDPPATPIKNLKSSVEHAKNEPNVVANLQHKFSENVTRKVHYRQHVFDLIFAILAVIFFAITTLSVYFILII</sequence>
<keyword evidence="1" id="KW-1133">Transmembrane helix</keyword>